<dbReference type="EMBL" id="AP022569">
    <property type="protein sequence ID" value="BBX47044.1"/>
    <property type="molecule type" value="Genomic_DNA"/>
</dbReference>
<protein>
    <submittedName>
        <fullName evidence="1">Uncharacterized protein</fullName>
    </submittedName>
</protein>
<gene>
    <name evidence="1" type="ORF">MCOO_30590</name>
</gene>
<evidence type="ECO:0000313" key="2">
    <source>
        <dbReference type="Proteomes" id="UP000465866"/>
    </source>
</evidence>
<sequence length="66" mass="7128">MNTRCRECLAGLEHCHGAVIRHRLHRSECTDADCPGPELLLHAFVLDCDAVGCDCAQVDAPAARAI</sequence>
<evidence type="ECO:0000313" key="1">
    <source>
        <dbReference type="EMBL" id="BBX47044.1"/>
    </source>
</evidence>
<reference evidence="1 2" key="1">
    <citation type="journal article" date="2019" name="Emerg. Microbes Infect.">
        <title>Comprehensive subspecies identification of 175 nontuberculous mycobacteria species based on 7547 genomic profiles.</title>
        <authorList>
            <person name="Matsumoto Y."/>
            <person name="Kinjo T."/>
            <person name="Motooka D."/>
            <person name="Nabeya D."/>
            <person name="Jung N."/>
            <person name="Uechi K."/>
            <person name="Horii T."/>
            <person name="Iida T."/>
            <person name="Fujita J."/>
            <person name="Nakamura S."/>
        </authorList>
    </citation>
    <scope>NUCLEOTIDE SEQUENCE [LARGE SCALE GENOMIC DNA]</scope>
    <source>
        <strain evidence="1 2">JCM 12404</strain>
    </source>
</reference>
<keyword evidence="2" id="KW-1185">Reference proteome</keyword>
<accession>A0A7I7KZ18</accession>
<name>A0A7I7KZ18_9MYCO</name>
<proteinExistence type="predicted"/>
<organism evidence="1 2">
    <name type="scientific">Mycobacterium cookii</name>
    <dbReference type="NCBI Taxonomy" id="1775"/>
    <lineage>
        <taxon>Bacteria</taxon>
        <taxon>Bacillati</taxon>
        <taxon>Actinomycetota</taxon>
        <taxon>Actinomycetes</taxon>
        <taxon>Mycobacteriales</taxon>
        <taxon>Mycobacteriaceae</taxon>
        <taxon>Mycobacterium</taxon>
    </lineage>
</organism>
<dbReference type="AlphaFoldDB" id="A0A7I7KZ18"/>
<dbReference type="RefSeq" id="WP_163777216.1">
    <property type="nucleotide sequence ID" value="NZ_AP022569.1"/>
</dbReference>
<dbReference type="Proteomes" id="UP000465866">
    <property type="component" value="Chromosome"/>
</dbReference>
<dbReference type="KEGG" id="mcoo:MCOO_30590"/>